<comment type="caution">
    <text evidence="3">The sequence shown here is derived from an EMBL/GenBank/DDBJ whole genome shotgun (WGS) entry which is preliminary data.</text>
</comment>
<dbReference type="Pfam" id="PF02492">
    <property type="entry name" value="cobW"/>
    <property type="match status" value="1"/>
</dbReference>
<gene>
    <name evidence="3" type="ORF">FHR94_003458</name>
</gene>
<dbReference type="PANTHER" id="PTHR13748:SF46">
    <property type="entry name" value="ZINC CHAPERONE YEIR"/>
    <property type="match status" value="1"/>
</dbReference>
<dbReference type="RefSeq" id="WP_183327556.1">
    <property type="nucleotide sequence ID" value="NZ_JACHXP010000023.1"/>
</dbReference>
<dbReference type="InterPro" id="IPR027417">
    <property type="entry name" value="P-loop_NTPase"/>
</dbReference>
<keyword evidence="4" id="KW-1185">Reference proteome</keyword>
<reference evidence="3 4" key="1">
    <citation type="submission" date="2020-08" db="EMBL/GenBank/DDBJ databases">
        <title>Genomic Encyclopedia of Type Strains, Phase III (KMG-III): the genomes of soil and plant-associated and newly described type strains.</title>
        <authorList>
            <person name="Whitman W."/>
        </authorList>
    </citation>
    <scope>NUCLEOTIDE SEQUENCE [LARGE SCALE GENOMIC DNA]</scope>
    <source>
        <strain evidence="3 4">CECT 7282</strain>
    </source>
</reference>
<dbReference type="SMART" id="SM00833">
    <property type="entry name" value="CobW_C"/>
    <property type="match status" value="1"/>
</dbReference>
<dbReference type="CDD" id="cd03112">
    <property type="entry name" value="CobW-like"/>
    <property type="match status" value="1"/>
</dbReference>
<dbReference type="Pfam" id="PF07683">
    <property type="entry name" value="CobW_C"/>
    <property type="match status" value="1"/>
</dbReference>
<sequence>MPAPLVNVPVHLITGFLGSGKSTLIHRLVEQKPADERWAVVINEFGQVGIDQAMFEARDDVVVKGLPGGCLCCQLAFVLQASLVNLLHRHRPDRLIIEPSGLGHPAGLLDVLRGEGFAGALTVQDIIAVLDPRRLDDPRAREHETFRDQLAMADGVALTMTDLATPTQREAARRWLAGLWPAKRWVAEAPHGELPLARLLESGRHAAETDGAGPPAHQAARQASASLVLDDLPDTFALPDPAPGRPVREEGASLGHVTLGWRWQADDVFDLDRLTILLGSLPAGLRVKGVFRSGDGWKLYNRAEGTVSLTGTAWRRDSRLELIGEAGALPDAEALEKALATCLVELECP</sequence>
<organism evidence="3 4">
    <name type="scientific">Halomonas cerina</name>
    <dbReference type="NCBI Taxonomy" id="447424"/>
    <lineage>
        <taxon>Bacteria</taxon>
        <taxon>Pseudomonadati</taxon>
        <taxon>Pseudomonadota</taxon>
        <taxon>Gammaproteobacteria</taxon>
        <taxon>Oceanospirillales</taxon>
        <taxon>Halomonadaceae</taxon>
        <taxon>Halomonas</taxon>
    </lineage>
</organism>
<feature type="domain" description="CobW C-terminal" evidence="2">
    <location>
        <begin position="258"/>
        <end position="343"/>
    </location>
</feature>
<dbReference type="InterPro" id="IPR051316">
    <property type="entry name" value="Zinc-reg_GTPase_activator"/>
</dbReference>
<protein>
    <submittedName>
        <fullName evidence="3">G3E family GTPase</fullName>
    </submittedName>
</protein>
<accession>A0A839VHU7</accession>
<dbReference type="PANTHER" id="PTHR13748">
    <property type="entry name" value="COBW-RELATED"/>
    <property type="match status" value="1"/>
</dbReference>
<dbReference type="Proteomes" id="UP000547614">
    <property type="component" value="Unassembled WGS sequence"/>
</dbReference>
<evidence type="ECO:0000256" key="1">
    <source>
        <dbReference type="ARBA" id="ARBA00045658"/>
    </source>
</evidence>
<dbReference type="EMBL" id="JACHXP010000023">
    <property type="protein sequence ID" value="MBB3192174.1"/>
    <property type="molecule type" value="Genomic_DNA"/>
</dbReference>
<proteinExistence type="predicted"/>
<comment type="function">
    <text evidence="1">Zinc chaperone that directly transfers zinc cofactor to target proteins, thereby activating them. Zinc is transferred from the CXCC motif in the GTPase domain to the zinc binding site in target proteins in a process requiring GTP hydrolysis.</text>
</comment>
<dbReference type="Gene3D" id="3.40.50.300">
    <property type="entry name" value="P-loop containing nucleotide triphosphate hydrolases"/>
    <property type="match status" value="1"/>
</dbReference>
<dbReference type="InterPro" id="IPR011629">
    <property type="entry name" value="CobW-like_C"/>
</dbReference>
<evidence type="ECO:0000259" key="2">
    <source>
        <dbReference type="SMART" id="SM00833"/>
    </source>
</evidence>
<dbReference type="SUPFAM" id="SSF52540">
    <property type="entry name" value="P-loop containing nucleoside triphosphate hydrolases"/>
    <property type="match status" value="1"/>
</dbReference>
<evidence type="ECO:0000313" key="3">
    <source>
        <dbReference type="EMBL" id="MBB3192174.1"/>
    </source>
</evidence>
<name>A0A839VHU7_9GAMM</name>
<dbReference type="InterPro" id="IPR003495">
    <property type="entry name" value="CobW/HypB/UreG_nucleotide-bd"/>
</dbReference>
<dbReference type="GO" id="GO:0005737">
    <property type="term" value="C:cytoplasm"/>
    <property type="evidence" value="ECO:0007669"/>
    <property type="project" value="TreeGrafter"/>
</dbReference>
<evidence type="ECO:0000313" key="4">
    <source>
        <dbReference type="Proteomes" id="UP000547614"/>
    </source>
</evidence>
<dbReference type="AlphaFoldDB" id="A0A839VHU7"/>